<evidence type="ECO:0000256" key="3">
    <source>
        <dbReference type="ARBA" id="ARBA00022729"/>
    </source>
</evidence>
<evidence type="ECO:0000256" key="5">
    <source>
        <dbReference type="SAM" id="Coils"/>
    </source>
</evidence>
<name>B3XL71_LIMR1</name>
<dbReference type="InterPro" id="IPR027607">
    <property type="entry name" value="Surf_Exclu_SEC10/PgrA"/>
</dbReference>
<keyword evidence="7" id="KW-0472">Membrane</keyword>
<evidence type="ECO:0000256" key="4">
    <source>
        <dbReference type="ARBA" id="ARBA00023088"/>
    </source>
</evidence>
<dbReference type="NCBIfam" id="TIGR04320">
    <property type="entry name" value="Surf_Exclu_PgrA"/>
    <property type="match status" value="1"/>
</dbReference>
<feature type="region of interest" description="Disordered" evidence="6">
    <location>
        <begin position="142"/>
        <end position="167"/>
    </location>
</feature>
<protein>
    <submittedName>
        <fullName evidence="10">LPXTG-motif cell wall anchor domain protein</fullName>
    </submittedName>
</protein>
<evidence type="ECO:0000256" key="1">
    <source>
        <dbReference type="ARBA" id="ARBA00022512"/>
    </source>
</evidence>
<evidence type="ECO:0000313" key="11">
    <source>
        <dbReference type="Proteomes" id="UP000003853"/>
    </source>
</evidence>
<dbReference type="PANTHER" id="PTHR23159:SF31">
    <property type="entry name" value="CENTROSOME-ASSOCIATED PROTEIN CEP250 ISOFORM X1"/>
    <property type="match status" value="1"/>
</dbReference>
<evidence type="ECO:0000259" key="9">
    <source>
        <dbReference type="PROSITE" id="PS50847"/>
    </source>
</evidence>
<keyword evidence="4" id="KW-0572">Peptidoglycan-anchor</keyword>
<sequence length="1288" mass="140892">MNRKNVQKTALTTSAVLAGMALGVSVNQNGVHADTTTNATNATNASDQQLANLKSQQAANESAVASSNAATMSAAMTSANSQITDLNNQIKARQASDAAAQQNKIDQVNKDAQAATIAENGAYSSAVAKQKAVNAAELKDAQTKTTAEQQKSINQENTDFKNKSNSLNTEHNQNLKQIGNNYQDQSQEINQKIADAKKADQQHYNQVIENATKQVDNQINNATTAVNQAQKTVNDDQTDIKNKQSANDQAQSAAKAATDTLNSDQTALSAAKKQAQDAILPRFPQYVDISQDYINGLPQVHDQQSADALEAKDPEHSNFFRNSYQSDLYAANEPIDVTNLTDDQLLQINLYSTRLINQVREQFNQPALTLNSEGIENAQRIANQAGKERLTGHSAELLQGAGENIMGFDTDENKNVPGFANNSSENFSFTQNGAIVIHEINCIKTMDDLQALVFYSVMDMLFADNTGNNADGHARNFLFNKGQMALGIEVFQNQTVSNQKEIYLRWIFNSENKFAPNNNIKLNKNNSLEETKENKTISREIILKTPNGEQHKTQTTTITRKILKDKNSGKIIKSIWYGKLPTYNAPNISGLVLINPSAGKEISFNSLNPDSNIEPVTFVYQKNNNETDSYKFKLNIQYLLPNGEKVATSKVIITNYRFKQKNGYSDFDGKNSKIDITGIPAGLITTPERIKSDDPSFLEFSTSVKTTKNLIKEYFPGYHLSSYQISPILYYVYNSSITPINGTNVDTRTISFKLLPDTQHININYQTASGQVIAVDHLVGKPGDTTAVTLHIPDGYELADNNQPTSFTYQFKSNQPDILISVKGGNGKDQATVSKPENAAKKLQDQIRQLTAKIDSDIQIVTDAQNKSKATATDLKSAQAKLASDSDSLSQAQAKLDDLKANRNKAIKEIAGEPTESPIIKKLQNQLTDLENDRNKAIENENAQYEAKVSDLKANHEAKLKDIATQPANLADLQSQLQAKLDALKANHDAKLKQINDDANAKIATIKSQKVNDPEIDKLQAQIDQIKSDLTEKQQELDSQYQALKAKDQAEFNALAEKLKNSSSETAKGNNDHYTTDDGSATVKLPDKKNDSDKSESDNKDTNNNGKDSSVKHNDKTNGESTNTHKDVTNPTTDKNSNPTNLPEKNNESEGSVTKDKGNGVSDLNNPTSTADQNKPESDDKDVTNVNNATAELFEKGENNVNSHNGNTVRELNNSVSRGISTPTTAATSTSHDNASAVDASTNAPTMREEVKQQAKLPQTGNSNSLALLALGAIASMFGFGLITKKRY</sequence>
<dbReference type="Gene3D" id="2.60.40.4300">
    <property type="match status" value="1"/>
</dbReference>
<dbReference type="PANTHER" id="PTHR23159">
    <property type="entry name" value="CENTROSOMAL PROTEIN 2"/>
    <property type="match status" value="1"/>
</dbReference>
<evidence type="ECO:0000256" key="6">
    <source>
        <dbReference type="SAM" id="MobiDB-lite"/>
    </source>
</evidence>
<dbReference type="Pfam" id="PF00746">
    <property type="entry name" value="Gram_pos_anchor"/>
    <property type="match status" value="1"/>
</dbReference>
<feature type="region of interest" description="Disordered" evidence="6">
    <location>
        <begin position="1061"/>
        <end position="1184"/>
    </location>
</feature>
<evidence type="ECO:0000256" key="8">
    <source>
        <dbReference type="SAM" id="SignalP"/>
    </source>
</evidence>
<dbReference type="PROSITE" id="PS50847">
    <property type="entry name" value="GRAM_POS_ANCHORING"/>
    <property type="match status" value="1"/>
</dbReference>
<keyword evidence="7" id="KW-0812">Transmembrane</keyword>
<feature type="signal peptide" evidence="8">
    <location>
        <begin position="1"/>
        <end position="33"/>
    </location>
</feature>
<proteinExistence type="predicted"/>
<feature type="domain" description="Gram-positive cocci surface proteins LPxTG" evidence="9">
    <location>
        <begin position="1257"/>
        <end position="1288"/>
    </location>
</feature>
<dbReference type="EMBL" id="AAPZ02000001">
    <property type="protein sequence ID" value="EDX43083.1"/>
    <property type="molecule type" value="Genomic_DNA"/>
</dbReference>
<dbReference type="PATRIC" id="fig|349123.13.peg.1618"/>
<feature type="compositionally biased region" description="Basic and acidic residues" evidence="6">
    <location>
        <begin position="1174"/>
        <end position="1183"/>
    </location>
</feature>
<keyword evidence="5" id="KW-0175">Coiled coil</keyword>
<accession>B3XL71</accession>
<feature type="region of interest" description="Disordered" evidence="6">
    <location>
        <begin position="229"/>
        <end position="254"/>
    </location>
</feature>
<feature type="compositionally biased region" description="Polar residues" evidence="6">
    <location>
        <begin position="143"/>
        <end position="167"/>
    </location>
</feature>
<keyword evidence="3 8" id="KW-0732">Signal</keyword>
<feature type="transmembrane region" description="Helical" evidence="7">
    <location>
        <begin position="1266"/>
        <end position="1284"/>
    </location>
</feature>
<dbReference type="NCBIfam" id="TIGR01167">
    <property type="entry name" value="LPXTG_anchor"/>
    <property type="match status" value="1"/>
</dbReference>
<evidence type="ECO:0000313" key="10">
    <source>
        <dbReference type="EMBL" id="EDX43083.1"/>
    </source>
</evidence>
<comment type="caution">
    <text evidence="10">The sequence shown here is derived from an EMBL/GenBank/DDBJ whole genome shotgun (WGS) entry which is preliminary data.</text>
</comment>
<feature type="compositionally biased region" description="Basic and acidic residues" evidence="6">
    <location>
        <begin position="1109"/>
        <end position="1128"/>
    </location>
</feature>
<feature type="compositionally biased region" description="Polar residues" evidence="6">
    <location>
        <begin position="1129"/>
        <end position="1144"/>
    </location>
</feature>
<feature type="chain" id="PRO_5002800001" evidence="8">
    <location>
        <begin position="34"/>
        <end position="1288"/>
    </location>
</feature>
<feature type="compositionally biased region" description="Polar residues" evidence="6">
    <location>
        <begin position="1162"/>
        <end position="1173"/>
    </location>
</feature>
<feature type="compositionally biased region" description="Basic and acidic residues" evidence="6">
    <location>
        <begin position="1145"/>
        <end position="1158"/>
    </location>
</feature>
<keyword evidence="7" id="KW-1133">Transmembrane helix</keyword>
<dbReference type="RefSeq" id="WP_003664865.1">
    <property type="nucleotide sequence ID" value="NZ_AAPZ02000001.1"/>
</dbReference>
<keyword evidence="1" id="KW-0134">Cell wall</keyword>
<keyword evidence="2" id="KW-0964">Secreted</keyword>
<gene>
    <name evidence="10" type="ORF">Lreu23DRAFT_4602</name>
</gene>
<feature type="coiled-coil region" evidence="5">
    <location>
        <begin position="168"/>
        <end position="228"/>
    </location>
</feature>
<evidence type="ECO:0000256" key="7">
    <source>
        <dbReference type="SAM" id="Phobius"/>
    </source>
</evidence>
<feature type="compositionally biased region" description="Low complexity" evidence="6">
    <location>
        <begin position="243"/>
        <end position="254"/>
    </location>
</feature>
<dbReference type="InterPro" id="IPR019931">
    <property type="entry name" value="LPXTG_anchor"/>
</dbReference>
<feature type="compositionally biased region" description="Basic and acidic residues" evidence="6">
    <location>
        <begin position="1085"/>
        <end position="1101"/>
    </location>
</feature>
<reference evidence="11" key="1">
    <citation type="submission" date="2008-06" db="EMBL/GenBank/DDBJ databases">
        <title>Permanent draft sequence of Lactobacillus reuteri 100-23.</title>
        <authorList>
            <consortium name="US DOE Joint Genome Institute"/>
            <person name="Copeland A."/>
            <person name="Lucas S."/>
            <person name="Lapidus A."/>
            <person name="Barry K."/>
            <person name="Detter J.C."/>
            <person name="Glavina del Rio T."/>
            <person name="Hammon N."/>
            <person name="Israni S."/>
            <person name="Dalin E."/>
            <person name="Tice H."/>
            <person name="Pitluck S."/>
            <person name="Sun H."/>
            <person name="Schmutz J."/>
            <person name="Larimer F."/>
            <person name="Land M."/>
            <person name="Hauser L."/>
            <person name="Walter J."/>
            <person name="Heng N.C.K."/>
            <person name="Tannock G.W."/>
            <person name="Richardson P."/>
        </authorList>
    </citation>
    <scope>NUCLEOTIDE SEQUENCE [LARGE SCALE GENOMIC DNA]</scope>
    <source>
        <strain evidence="11">DSM 17509 / CIP 109821 / 100-23</strain>
    </source>
</reference>
<organism evidence="10 11">
    <name type="scientific">Limosilactobacillus reuteri subsp. rodentium (strain DSM 17509 / CIP 109821 / 100-23)</name>
    <name type="common">Lactobacillus reuteri</name>
    <dbReference type="NCBI Taxonomy" id="349123"/>
    <lineage>
        <taxon>Bacteria</taxon>
        <taxon>Bacillati</taxon>
        <taxon>Bacillota</taxon>
        <taxon>Bacilli</taxon>
        <taxon>Lactobacillales</taxon>
        <taxon>Lactobacillaceae</taxon>
        <taxon>Limosilactobacillus</taxon>
    </lineage>
</organism>
<feature type="coiled-coil region" evidence="5">
    <location>
        <begin position="840"/>
        <end position="1047"/>
    </location>
</feature>
<dbReference type="Proteomes" id="UP000003853">
    <property type="component" value="Unassembled WGS sequence"/>
</dbReference>
<evidence type="ECO:0000256" key="2">
    <source>
        <dbReference type="ARBA" id="ARBA00022525"/>
    </source>
</evidence>